<dbReference type="GO" id="GO:0006508">
    <property type="term" value="P:proteolysis"/>
    <property type="evidence" value="ECO:0007669"/>
    <property type="project" value="UniProtKB-KW"/>
</dbReference>
<keyword evidence="3" id="KW-0645">Protease</keyword>
<dbReference type="InterPro" id="IPR000246">
    <property type="entry name" value="Peptidase_T2"/>
</dbReference>
<evidence type="ECO:0008006" key="14">
    <source>
        <dbReference type="Google" id="ProtNLM"/>
    </source>
</evidence>
<evidence type="ECO:0000256" key="5">
    <source>
        <dbReference type="ARBA" id="ARBA00022813"/>
    </source>
</evidence>
<dbReference type="CDD" id="cd04513">
    <property type="entry name" value="Glycosylasparaginase"/>
    <property type="match status" value="1"/>
</dbReference>
<evidence type="ECO:0000256" key="10">
    <source>
        <dbReference type="PIRSR" id="PIRSR600246-2"/>
    </source>
</evidence>
<dbReference type="SUPFAM" id="SSF56235">
    <property type="entry name" value="N-terminal nucleophile aminohydrolases (Ntn hydrolases)"/>
    <property type="match status" value="1"/>
</dbReference>
<evidence type="ECO:0000256" key="9">
    <source>
        <dbReference type="PIRSR" id="PIRSR600246-1"/>
    </source>
</evidence>
<comment type="caution">
    <text evidence="12">The sequence shown here is derived from an EMBL/GenBank/DDBJ whole genome shotgun (WGS) entry which is preliminary data.</text>
</comment>
<evidence type="ECO:0000256" key="1">
    <source>
        <dbReference type="ARBA" id="ARBA00000306"/>
    </source>
</evidence>
<dbReference type="Gene3D" id="3.60.20.30">
    <property type="entry name" value="(Glycosyl)asparaginase"/>
    <property type="match status" value="1"/>
</dbReference>
<evidence type="ECO:0000313" key="13">
    <source>
        <dbReference type="Proteomes" id="UP001168821"/>
    </source>
</evidence>
<dbReference type="Proteomes" id="UP001168821">
    <property type="component" value="Unassembled WGS sequence"/>
</dbReference>
<evidence type="ECO:0000256" key="8">
    <source>
        <dbReference type="ARBA" id="ARBA00061780"/>
    </source>
</evidence>
<dbReference type="EMBL" id="JALNTZ010004021">
    <property type="protein sequence ID" value="KAJ3615599.1"/>
    <property type="molecule type" value="Genomic_DNA"/>
</dbReference>
<name>A0AA38HIK6_9CUCU</name>
<protein>
    <recommendedName>
        <fullName evidence="14">N(4)-(Beta-N-acetylglucosaminyl)-L-asparaginase</fullName>
    </recommendedName>
</protein>
<evidence type="ECO:0000256" key="3">
    <source>
        <dbReference type="ARBA" id="ARBA00022670"/>
    </source>
</evidence>
<dbReference type="PANTHER" id="PTHR10188">
    <property type="entry name" value="L-ASPARAGINASE"/>
    <property type="match status" value="1"/>
</dbReference>
<keyword evidence="4" id="KW-0378">Hydrolase</keyword>
<reference evidence="12" key="1">
    <citation type="journal article" date="2023" name="G3 (Bethesda)">
        <title>Whole genome assemblies of Zophobas morio and Tenebrio molitor.</title>
        <authorList>
            <person name="Kaur S."/>
            <person name="Stinson S.A."/>
            <person name="diCenzo G.C."/>
        </authorList>
    </citation>
    <scope>NUCLEOTIDE SEQUENCE</scope>
    <source>
        <strain evidence="12">QUZm001</strain>
    </source>
</reference>
<dbReference type="Pfam" id="PF01112">
    <property type="entry name" value="Asparaginase_2"/>
    <property type="match status" value="1"/>
</dbReference>
<feature type="binding site" evidence="10">
    <location>
        <begin position="193"/>
        <end position="196"/>
    </location>
    <ligand>
        <name>substrate</name>
    </ligand>
</feature>
<comment type="catalytic activity">
    <reaction evidence="1">
        <text>Cleavage of a beta-linked Asp residue from the N-terminus of a polypeptide.</text>
        <dbReference type="EC" id="3.4.19.5"/>
    </reaction>
</comment>
<dbReference type="GO" id="GO:0005737">
    <property type="term" value="C:cytoplasm"/>
    <property type="evidence" value="ECO:0007669"/>
    <property type="project" value="TreeGrafter"/>
</dbReference>
<dbReference type="InterPro" id="IPR029055">
    <property type="entry name" value="Ntn_hydrolases_N"/>
</dbReference>
<comment type="function">
    <text evidence="7">Has both L-asparaginase and beta-aspartyl peptidase activity. Does not have aspartylglucosaminidase activity and is inactive toward GlcNAc-L-Asn. Likewise, has no activity toward glutamine.</text>
</comment>
<organism evidence="12 13">
    <name type="scientific">Zophobas morio</name>
    <dbReference type="NCBI Taxonomy" id="2755281"/>
    <lineage>
        <taxon>Eukaryota</taxon>
        <taxon>Metazoa</taxon>
        <taxon>Ecdysozoa</taxon>
        <taxon>Arthropoda</taxon>
        <taxon>Hexapoda</taxon>
        <taxon>Insecta</taxon>
        <taxon>Pterygota</taxon>
        <taxon>Neoptera</taxon>
        <taxon>Endopterygota</taxon>
        <taxon>Coleoptera</taxon>
        <taxon>Polyphaga</taxon>
        <taxon>Cucujiformia</taxon>
        <taxon>Tenebrionidae</taxon>
        <taxon>Zophobas</taxon>
    </lineage>
</organism>
<dbReference type="GO" id="GO:0004067">
    <property type="term" value="F:asparaginase activity"/>
    <property type="evidence" value="ECO:0007669"/>
    <property type="project" value="UniProtKB-EC"/>
</dbReference>
<comment type="subunit">
    <text evidence="8">Heterodimer of an alpha and beta chain produced by autocleavage.</text>
</comment>
<accession>A0AA38HIK6</accession>
<feature type="binding site" evidence="10">
    <location>
        <begin position="170"/>
        <end position="173"/>
    </location>
    <ligand>
        <name>substrate</name>
    </ligand>
</feature>
<evidence type="ECO:0000256" key="4">
    <source>
        <dbReference type="ARBA" id="ARBA00022801"/>
    </source>
</evidence>
<dbReference type="AlphaFoldDB" id="A0AA38HIK6"/>
<dbReference type="FunFam" id="3.60.20.30:FF:000001">
    <property type="entry name" value="Isoaspartyl peptidase/L-asparaginase"/>
    <property type="match status" value="1"/>
</dbReference>
<dbReference type="GO" id="GO:0008798">
    <property type="term" value="F:beta-aspartyl-peptidase activity"/>
    <property type="evidence" value="ECO:0007669"/>
    <property type="project" value="UniProtKB-EC"/>
</dbReference>
<dbReference type="PANTHER" id="PTHR10188:SF6">
    <property type="entry name" value="N(4)-(BETA-N-ACETYLGLUCOSAMINYL)-L-ASPARAGINASE"/>
    <property type="match status" value="1"/>
</dbReference>
<keyword evidence="13" id="KW-1185">Reference proteome</keyword>
<keyword evidence="5" id="KW-0068">Autocatalytic cleavage</keyword>
<evidence type="ECO:0000256" key="7">
    <source>
        <dbReference type="ARBA" id="ARBA00054922"/>
    </source>
</evidence>
<feature type="active site" description="Nucleophile" evidence="9">
    <location>
        <position position="142"/>
    </location>
</feature>
<comment type="similarity">
    <text evidence="2">Belongs to the Ntn-hydrolase family.</text>
</comment>
<gene>
    <name evidence="12" type="ORF">Zmor_016291</name>
</gene>
<sequence>MAYEAIRDNVELLKKEDKNGDAIVNAISLIEDFPYFKSVGYGGLPNEKCIVELDSAFMNGNTLQIGAIAGVRNIKNPVKVARRLSLEKFNCMLVGTGAEEFAISNKFEMANMLSDRAEQHYKNKIKLLNDNPELSPYDGHDTVGMISLDNSGNMFAATSTSGLFMKKTGRVGDSPISGSGFYCDAEVGGATATGLGEDIMKGCLSYEVVRKMKEGTNVADAAKEVVFEFDQKLKKCFGKCGPISIVALDKDGNYGIGTNCEFSFAAGNQNEEVNIYVATPNLDTKEINIEVASEE</sequence>
<feature type="site" description="Cleavage; by autolysis" evidence="11">
    <location>
        <begin position="141"/>
        <end position="142"/>
    </location>
</feature>
<evidence type="ECO:0000256" key="6">
    <source>
        <dbReference type="ARBA" id="ARBA00049366"/>
    </source>
</evidence>
<evidence type="ECO:0000256" key="2">
    <source>
        <dbReference type="ARBA" id="ARBA00010872"/>
    </source>
</evidence>
<evidence type="ECO:0000313" key="12">
    <source>
        <dbReference type="EMBL" id="KAJ3615599.1"/>
    </source>
</evidence>
<evidence type="ECO:0000256" key="11">
    <source>
        <dbReference type="PIRSR" id="PIRSR600246-3"/>
    </source>
</evidence>
<proteinExistence type="inferred from homology"/>
<comment type="catalytic activity">
    <reaction evidence="6">
        <text>L-asparagine + H2O = L-aspartate + NH4(+)</text>
        <dbReference type="Rhea" id="RHEA:21016"/>
        <dbReference type="ChEBI" id="CHEBI:15377"/>
        <dbReference type="ChEBI" id="CHEBI:28938"/>
        <dbReference type="ChEBI" id="CHEBI:29991"/>
        <dbReference type="ChEBI" id="CHEBI:58048"/>
        <dbReference type="EC" id="3.5.1.1"/>
    </reaction>
</comment>